<gene>
    <name evidence="7" type="ORF">CAEBREN_06757</name>
</gene>
<comment type="similarity">
    <text evidence="5">Belongs to the protein kinase superfamily.</text>
</comment>
<dbReference type="STRING" id="135651.G0MH86"/>
<reference evidence="8" key="1">
    <citation type="submission" date="2011-07" db="EMBL/GenBank/DDBJ databases">
        <authorList>
            <consortium name="Caenorhabditis brenneri Sequencing and Analysis Consortium"/>
            <person name="Wilson R.K."/>
        </authorList>
    </citation>
    <scope>NUCLEOTIDE SEQUENCE [LARGE SCALE GENOMIC DNA]</scope>
    <source>
        <strain evidence="8">PB2801</strain>
    </source>
</reference>
<dbReference type="Proteomes" id="UP000008068">
    <property type="component" value="Unassembled WGS sequence"/>
</dbReference>
<evidence type="ECO:0000256" key="2">
    <source>
        <dbReference type="ARBA" id="ARBA00022741"/>
    </source>
</evidence>
<keyword evidence="3 4" id="KW-0067">ATP-binding</keyword>
<dbReference type="InterPro" id="IPR008271">
    <property type="entry name" value="Ser/Thr_kinase_AS"/>
</dbReference>
<keyword evidence="5" id="KW-0808">Transferase</keyword>
<protein>
    <recommendedName>
        <fullName evidence="1">non-specific serine/threonine protein kinase</fullName>
        <ecNumber evidence="1">2.7.11.1</ecNumber>
    </recommendedName>
</protein>
<name>G0MH86_CAEBE</name>
<keyword evidence="5" id="KW-0723">Serine/threonine-protein kinase</keyword>
<evidence type="ECO:0000256" key="4">
    <source>
        <dbReference type="PROSITE-ProRule" id="PRU10141"/>
    </source>
</evidence>
<dbReference type="EMBL" id="GL379794">
    <property type="protein sequence ID" value="EGT57915.1"/>
    <property type="molecule type" value="Genomic_DNA"/>
</dbReference>
<dbReference type="SMART" id="SM00220">
    <property type="entry name" value="S_TKc"/>
    <property type="match status" value="1"/>
</dbReference>
<evidence type="ECO:0000259" key="6">
    <source>
        <dbReference type="PROSITE" id="PS50011"/>
    </source>
</evidence>
<feature type="domain" description="Protein kinase" evidence="6">
    <location>
        <begin position="17"/>
        <end position="290"/>
    </location>
</feature>
<dbReference type="PROSITE" id="PS00107">
    <property type="entry name" value="PROTEIN_KINASE_ATP"/>
    <property type="match status" value="1"/>
</dbReference>
<dbReference type="InterPro" id="IPR050235">
    <property type="entry name" value="CK1_Ser-Thr_kinase"/>
</dbReference>
<dbReference type="GO" id="GO:0004674">
    <property type="term" value="F:protein serine/threonine kinase activity"/>
    <property type="evidence" value="ECO:0007669"/>
    <property type="project" value="UniProtKB-KW"/>
</dbReference>
<dbReference type="Pfam" id="PF00069">
    <property type="entry name" value="Pkinase"/>
    <property type="match status" value="1"/>
</dbReference>
<proteinExistence type="inferred from homology"/>
<evidence type="ECO:0000313" key="8">
    <source>
        <dbReference type="Proteomes" id="UP000008068"/>
    </source>
</evidence>
<dbReference type="HOGENOM" id="CLU_019279_3_0_1"/>
<keyword evidence="5" id="KW-0418">Kinase</keyword>
<evidence type="ECO:0000256" key="3">
    <source>
        <dbReference type="ARBA" id="ARBA00022840"/>
    </source>
</evidence>
<evidence type="ECO:0000256" key="5">
    <source>
        <dbReference type="RuleBase" id="RU000304"/>
    </source>
</evidence>
<dbReference type="InterPro" id="IPR011009">
    <property type="entry name" value="Kinase-like_dom_sf"/>
</dbReference>
<dbReference type="AlphaFoldDB" id="G0MH86"/>
<dbReference type="eggNOG" id="KOG1164">
    <property type="taxonomic scope" value="Eukaryota"/>
</dbReference>
<dbReference type="InterPro" id="IPR000719">
    <property type="entry name" value="Prot_kinase_dom"/>
</dbReference>
<keyword evidence="2 4" id="KW-0547">Nucleotide-binding</keyword>
<dbReference type="Gene3D" id="1.10.510.10">
    <property type="entry name" value="Transferase(Phosphotransferase) domain 1"/>
    <property type="match status" value="1"/>
</dbReference>
<dbReference type="SUPFAM" id="SSF56112">
    <property type="entry name" value="Protein kinase-like (PK-like)"/>
    <property type="match status" value="1"/>
</dbReference>
<feature type="binding site" evidence="4">
    <location>
        <position position="46"/>
    </location>
    <ligand>
        <name>ATP</name>
        <dbReference type="ChEBI" id="CHEBI:30616"/>
    </ligand>
</feature>
<dbReference type="GO" id="GO:0005524">
    <property type="term" value="F:ATP binding"/>
    <property type="evidence" value="ECO:0007669"/>
    <property type="project" value="UniProtKB-UniRule"/>
</dbReference>
<sequence>MPSQVLCSGLKLKKNRYVVGHKLGAGKFGEVFKGYDKTKKMEVAVKAVAEVNLANGREEESAIGEARVLQMLTKCKGVPLLFDYFSYKNHNILVMELFKVDFNFLLKNHPEKSFSKQTLLLFGYHLVKTIRRIHECGILHRDLKPGNVFLPFHQTNTLKLAIADFGMGVKFETGGTEHPGMRIRVPSKDYGFSGSPYHSLGMAKGRAAQESDDLEMLAVMLMFCRGIRPFVGTPEEMTAKKEEMHRDPGSVVTGRNKWMRKIVELLINQPYKSTPDYEEILDEIAIHSKIPMNRDFELVQKPDGTSYLKDF</sequence>
<dbReference type="EC" id="2.7.11.1" evidence="1"/>
<dbReference type="InParanoid" id="G0MH86"/>
<evidence type="ECO:0000256" key="1">
    <source>
        <dbReference type="ARBA" id="ARBA00012513"/>
    </source>
</evidence>
<dbReference type="PANTHER" id="PTHR11909">
    <property type="entry name" value="CASEIN KINASE-RELATED"/>
    <property type="match status" value="1"/>
</dbReference>
<accession>G0MH86</accession>
<keyword evidence="8" id="KW-1185">Reference proteome</keyword>
<dbReference type="InterPro" id="IPR017441">
    <property type="entry name" value="Protein_kinase_ATP_BS"/>
</dbReference>
<dbReference type="PROSITE" id="PS50011">
    <property type="entry name" value="PROTEIN_KINASE_DOM"/>
    <property type="match status" value="1"/>
</dbReference>
<dbReference type="FunCoup" id="G0MH86">
    <property type="interactions" value="106"/>
</dbReference>
<evidence type="ECO:0000313" key="7">
    <source>
        <dbReference type="EMBL" id="EGT57915.1"/>
    </source>
</evidence>
<dbReference type="PROSITE" id="PS00108">
    <property type="entry name" value="PROTEIN_KINASE_ST"/>
    <property type="match status" value="1"/>
</dbReference>
<dbReference type="OrthoDB" id="6511923at2759"/>
<organism evidence="8">
    <name type="scientific">Caenorhabditis brenneri</name>
    <name type="common">Nematode worm</name>
    <dbReference type="NCBI Taxonomy" id="135651"/>
    <lineage>
        <taxon>Eukaryota</taxon>
        <taxon>Metazoa</taxon>
        <taxon>Ecdysozoa</taxon>
        <taxon>Nematoda</taxon>
        <taxon>Chromadorea</taxon>
        <taxon>Rhabditida</taxon>
        <taxon>Rhabditina</taxon>
        <taxon>Rhabditomorpha</taxon>
        <taxon>Rhabditoidea</taxon>
        <taxon>Rhabditidae</taxon>
        <taxon>Peloderinae</taxon>
        <taxon>Caenorhabditis</taxon>
    </lineage>
</organism>